<gene>
    <name evidence="1" type="ORF">DERYTH_LOCUS6821</name>
</gene>
<protein>
    <submittedName>
        <fullName evidence="1">6022_t:CDS:1</fullName>
    </submittedName>
</protein>
<sequence>MKIFAENINDYKGIELLLNATMKTVFHKEPENTKLFSIYIIVQPSVTTRTSKSLSTPMKQLNESQFYNCESVTSHEKKF</sequence>
<dbReference type="EMBL" id="CAJVPY010003170">
    <property type="protein sequence ID" value="CAG8583768.1"/>
    <property type="molecule type" value="Genomic_DNA"/>
</dbReference>
<name>A0A9N9G848_9GLOM</name>
<evidence type="ECO:0000313" key="2">
    <source>
        <dbReference type="Proteomes" id="UP000789405"/>
    </source>
</evidence>
<reference evidence="1" key="1">
    <citation type="submission" date="2021-06" db="EMBL/GenBank/DDBJ databases">
        <authorList>
            <person name="Kallberg Y."/>
            <person name="Tangrot J."/>
            <person name="Rosling A."/>
        </authorList>
    </citation>
    <scope>NUCLEOTIDE SEQUENCE</scope>
    <source>
        <strain evidence="1">MA453B</strain>
    </source>
</reference>
<dbReference type="Proteomes" id="UP000789405">
    <property type="component" value="Unassembled WGS sequence"/>
</dbReference>
<dbReference type="AlphaFoldDB" id="A0A9N9G848"/>
<evidence type="ECO:0000313" key="1">
    <source>
        <dbReference type="EMBL" id="CAG8583768.1"/>
    </source>
</evidence>
<keyword evidence="2" id="KW-1185">Reference proteome</keyword>
<proteinExistence type="predicted"/>
<accession>A0A9N9G848</accession>
<comment type="caution">
    <text evidence="1">The sequence shown here is derived from an EMBL/GenBank/DDBJ whole genome shotgun (WGS) entry which is preliminary data.</text>
</comment>
<organism evidence="1 2">
    <name type="scientific">Dentiscutata erythropus</name>
    <dbReference type="NCBI Taxonomy" id="1348616"/>
    <lineage>
        <taxon>Eukaryota</taxon>
        <taxon>Fungi</taxon>
        <taxon>Fungi incertae sedis</taxon>
        <taxon>Mucoromycota</taxon>
        <taxon>Glomeromycotina</taxon>
        <taxon>Glomeromycetes</taxon>
        <taxon>Diversisporales</taxon>
        <taxon>Gigasporaceae</taxon>
        <taxon>Dentiscutata</taxon>
    </lineage>
</organism>